<evidence type="ECO:0000313" key="1">
    <source>
        <dbReference type="EMBL" id="CTQ45765.1"/>
    </source>
</evidence>
<gene>
    <name evidence="1" type="ORF">LAL4801_04220</name>
</gene>
<protein>
    <submittedName>
        <fullName evidence="1">Uncharacterized protein</fullName>
    </submittedName>
</protein>
<dbReference type="Proteomes" id="UP000048926">
    <property type="component" value="Unassembled WGS sequence"/>
</dbReference>
<sequence>MALFTKDPDAYLDYSVDWKAWMPTGSKIVFSEWEVPSGLTLGHQSHADTSATAFILGGVSGEVYSIRNRIYVDAFTTTGGDISADATLGRFVFGSANPSTIFGVVQKIVVSGFASPSNNGVFSVVSVGADYIEVEEALQDETAGQQVAVSGGLIDDRSMRIRIREK</sequence>
<reference evidence="2" key="1">
    <citation type="submission" date="2015-07" db="EMBL/GenBank/DDBJ databases">
        <authorList>
            <person name="Rodrigo-Torres Lidia"/>
            <person name="Arahal R.David."/>
        </authorList>
    </citation>
    <scope>NUCLEOTIDE SEQUENCE [LARGE SCALE GENOMIC DNA]</scope>
    <source>
        <strain evidence="2">CECT 4801</strain>
    </source>
</reference>
<name>A0A0M6Y6N7_9HYPH</name>
<dbReference type="AlphaFoldDB" id="A0A0M6Y6N7"/>
<evidence type="ECO:0000313" key="2">
    <source>
        <dbReference type="Proteomes" id="UP000048926"/>
    </source>
</evidence>
<proteinExistence type="predicted"/>
<dbReference type="OrthoDB" id="7450424at2"/>
<dbReference type="RefSeq" id="WP_055659001.1">
    <property type="nucleotide sequence ID" value="NZ_CXST01000002.1"/>
</dbReference>
<dbReference type="EMBL" id="CXST01000002">
    <property type="protein sequence ID" value="CTQ45765.1"/>
    <property type="molecule type" value="Genomic_DNA"/>
</dbReference>
<dbReference type="Pfam" id="PF23148">
    <property type="entry name" value="Gp77"/>
    <property type="match status" value="1"/>
</dbReference>
<dbReference type="InterPro" id="IPR056928">
    <property type="entry name" value="Gp77-like"/>
</dbReference>
<accession>A0A0M6Y6N7</accession>
<keyword evidence="2" id="KW-1185">Reference proteome</keyword>
<organism evidence="1 2">
    <name type="scientific">Roseibium aggregatum</name>
    <dbReference type="NCBI Taxonomy" id="187304"/>
    <lineage>
        <taxon>Bacteria</taxon>
        <taxon>Pseudomonadati</taxon>
        <taxon>Pseudomonadota</taxon>
        <taxon>Alphaproteobacteria</taxon>
        <taxon>Hyphomicrobiales</taxon>
        <taxon>Stappiaceae</taxon>
        <taxon>Roseibium</taxon>
    </lineage>
</organism>